<sequence>MQQYFVKGRADELITITDKDTLKHMFSVMRLVDGDEVVLVFEDGIKRLARVVSSSQHQLEMVQELKDDVELPVQVTIASGFPKGDKLEFVAQKATELGASGIWAYPADWSVVKWDGKKLVKKVEKLEKIAQGAAEQSKRNRVPEIQLFEKKTDFLAQLVTFDKVFIAYEESAKAGELAALARELQIVETGQKILFIFGPEGGISPKEIEAFEQAGGISVGLGPRILRTETAPLYALSAVSYAVEMNISN</sequence>
<evidence type="ECO:0000256" key="3">
    <source>
        <dbReference type="ARBA" id="ARBA00012328"/>
    </source>
</evidence>
<dbReference type="InterPro" id="IPR015947">
    <property type="entry name" value="PUA-like_sf"/>
</dbReference>
<dbReference type="Proteomes" id="UP000281771">
    <property type="component" value="Unassembled WGS sequence"/>
</dbReference>
<dbReference type="Pfam" id="PF04452">
    <property type="entry name" value="Methyltrans_RNA"/>
    <property type="match status" value="1"/>
</dbReference>
<keyword evidence="9 12" id="KW-0949">S-adenosyl-L-methionine</keyword>
<keyword evidence="16" id="KW-1185">Reference proteome</keyword>
<feature type="domain" description="Ribosomal RNA small subunit methyltransferase E PUA-like" evidence="14">
    <location>
        <begin position="17"/>
        <end position="58"/>
    </location>
</feature>
<comment type="catalytic activity">
    <reaction evidence="11 12">
        <text>uridine(1498) in 16S rRNA + S-adenosyl-L-methionine = N(3)-methyluridine(1498) in 16S rRNA + S-adenosyl-L-homocysteine + H(+)</text>
        <dbReference type="Rhea" id="RHEA:42920"/>
        <dbReference type="Rhea" id="RHEA-COMP:10283"/>
        <dbReference type="Rhea" id="RHEA-COMP:10284"/>
        <dbReference type="ChEBI" id="CHEBI:15378"/>
        <dbReference type="ChEBI" id="CHEBI:57856"/>
        <dbReference type="ChEBI" id="CHEBI:59789"/>
        <dbReference type="ChEBI" id="CHEBI:65315"/>
        <dbReference type="ChEBI" id="CHEBI:74502"/>
        <dbReference type="EC" id="2.1.1.193"/>
    </reaction>
</comment>
<evidence type="ECO:0000259" key="13">
    <source>
        <dbReference type="Pfam" id="PF04452"/>
    </source>
</evidence>
<accession>A0A3P1VGK3</accession>
<evidence type="ECO:0000256" key="4">
    <source>
        <dbReference type="ARBA" id="ARBA00013673"/>
    </source>
</evidence>
<dbReference type="SUPFAM" id="SSF75217">
    <property type="entry name" value="alpha/beta knot"/>
    <property type="match status" value="1"/>
</dbReference>
<keyword evidence="6 12" id="KW-0698">rRNA processing</keyword>
<feature type="domain" description="Ribosomal RNA small subunit methyltransferase E methyltransferase" evidence="13">
    <location>
        <begin position="70"/>
        <end position="239"/>
    </location>
</feature>
<evidence type="ECO:0000256" key="9">
    <source>
        <dbReference type="ARBA" id="ARBA00022691"/>
    </source>
</evidence>
<evidence type="ECO:0000256" key="12">
    <source>
        <dbReference type="PIRNR" id="PIRNR015601"/>
    </source>
</evidence>
<dbReference type="Gene3D" id="3.40.1280.10">
    <property type="match status" value="1"/>
</dbReference>
<protein>
    <recommendedName>
        <fullName evidence="4 12">Ribosomal RNA small subunit methyltransferase E</fullName>
        <ecNumber evidence="3 12">2.1.1.193</ecNumber>
    </recommendedName>
</protein>
<dbReference type="EMBL" id="RQZA01000003">
    <property type="protein sequence ID" value="RRD31513.1"/>
    <property type="molecule type" value="Genomic_DNA"/>
</dbReference>
<dbReference type="FunFam" id="3.40.1280.10:FF:000020">
    <property type="entry name" value="Ribosomal RNA small subunit methyltransferase E"/>
    <property type="match status" value="1"/>
</dbReference>
<keyword evidence="7 12" id="KW-0489">Methyltransferase</keyword>
<evidence type="ECO:0000256" key="1">
    <source>
        <dbReference type="ARBA" id="ARBA00004496"/>
    </source>
</evidence>
<dbReference type="InterPro" id="IPR029026">
    <property type="entry name" value="tRNA_m1G_MTases_N"/>
</dbReference>
<dbReference type="AlphaFoldDB" id="A0A3P1VGK3"/>
<dbReference type="STRING" id="1123309.GCA_000377005_00481"/>
<dbReference type="PANTHER" id="PTHR30027">
    <property type="entry name" value="RIBOSOMAL RNA SMALL SUBUNIT METHYLTRANSFERASE E"/>
    <property type="match status" value="1"/>
</dbReference>
<keyword evidence="5 12" id="KW-0963">Cytoplasm</keyword>
<reference evidence="15 16" key="1">
    <citation type="submission" date="2018-11" db="EMBL/GenBank/DDBJ databases">
        <title>Genomes From Bacteria Associated with the Canine Oral Cavity: a Test Case for Automated Genome-Based Taxonomic Assignment.</title>
        <authorList>
            <person name="Coil D.A."/>
            <person name="Jospin G."/>
            <person name="Darling A.E."/>
            <person name="Wallis C."/>
            <person name="Davis I.J."/>
            <person name="Harris S."/>
            <person name="Eisen J.A."/>
            <person name="Holcombe L.J."/>
            <person name="O'Flynn C."/>
        </authorList>
    </citation>
    <scope>NUCLEOTIDE SEQUENCE [LARGE SCALE GENOMIC DNA]</scope>
    <source>
        <strain evidence="15 16">OH4621_COT-116</strain>
    </source>
</reference>
<dbReference type="NCBIfam" id="NF008691">
    <property type="entry name" value="PRK11713.1-4"/>
    <property type="match status" value="1"/>
</dbReference>
<evidence type="ECO:0000256" key="5">
    <source>
        <dbReference type="ARBA" id="ARBA00022490"/>
    </source>
</evidence>
<evidence type="ECO:0000313" key="15">
    <source>
        <dbReference type="EMBL" id="RRD31513.1"/>
    </source>
</evidence>
<dbReference type="InterPro" id="IPR046886">
    <property type="entry name" value="RsmE_MTase_dom"/>
</dbReference>
<evidence type="ECO:0000256" key="7">
    <source>
        <dbReference type="ARBA" id="ARBA00022603"/>
    </source>
</evidence>
<dbReference type="SUPFAM" id="SSF88697">
    <property type="entry name" value="PUA domain-like"/>
    <property type="match status" value="1"/>
</dbReference>
<evidence type="ECO:0000259" key="14">
    <source>
        <dbReference type="Pfam" id="PF20260"/>
    </source>
</evidence>
<dbReference type="InterPro" id="IPR046887">
    <property type="entry name" value="RsmE_PUA-like"/>
</dbReference>
<dbReference type="CDD" id="cd18084">
    <property type="entry name" value="RsmE-like"/>
    <property type="match status" value="1"/>
</dbReference>
<comment type="similarity">
    <text evidence="2 12">Belongs to the RNA methyltransferase RsmE family.</text>
</comment>
<dbReference type="PIRSF" id="PIRSF015601">
    <property type="entry name" value="MTase_slr0722"/>
    <property type="match status" value="1"/>
</dbReference>
<proteinExistence type="inferred from homology"/>
<evidence type="ECO:0000256" key="8">
    <source>
        <dbReference type="ARBA" id="ARBA00022679"/>
    </source>
</evidence>
<dbReference type="RefSeq" id="WP_124776445.1">
    <property type="nucleotide sequence ID" value="NZ_RQZA01000003.1"/>
</dbReference>
<dbReference type="GO" id="GO:0070475">
    <property type="term" value="P:rRNA base methylation"/>
    <property type="evidence" value="ECO:0007669"/>
    <property type="project" value="TreeGrafter"/>
</dbReference>
<dbReference type="InterPro" id="IPR029028">
    <property type="entry name" value="Alpha/beta_knot_MTases"/>
</dbReference>
<evidence type="ECO:0000256" key="11">
    <source>
        <dbReference type="ARBA" id="ARBA00047944"/>
    </source>
</evidence>
<comment type="subcellular location">
    <subcellularLocation>
        <location evidence="1 12">Cytoplasm</location>
    </subcellularLocation>
</comment>
<evidence type="ECO:0000313" key="16">
    <source>
        <dbReference type="Proteomes" id="UP000281771"/>
    </source>
</evidence>
<organism evidence="15 16">
    <name type="scientific">Streptococcus minor</name>
    <dbReference type="NCBI Taxonomy" id="229549"/>
    <lineage>
        <taxon>Bacteria</taxon>
        <taxon>Bacillati</taxon>
        <taxon>Bacillota</taxon>
        <taxon>Bacilli</taxon>
        <taxon>Lactobacillales</taxon>
        <taxon>Streptococcaceae</taxon>
        <taxon>Streptococcus</taxon>
    </lineage>
</organism>
<dbReference type="InterPro" id="IPR006700">
    <property type="entry name" value="RsmE"/>
</dbReference>
<dbReference type="NCBIfam" id="TIGR00046">
    <property type="entry name" value="RsmE family RNA methyltransferase"/>
    <property type="match status" value="1"/>
</dbReference>
<dbReference type="GO" id="GO:0070042">
    <property type="term" value="F:rRNA (uridine-N3-)-methyltransferase activity"/>
    <property type="evidence" value="ECO:0007669"/>
    <property type="project" value="TreeGrafter"/>
</dbReference>
<evidence type="ECO:0000256" key="10">
    <source>
        <dbReference type="ARBA" id="ARBA00025699"/>
    </source>
</evidence>
<evidence type="ECO:0000256" key="6">
    <source>
        <dbReference type="ARBA" id="ARBA00022552"/>
    </source>
</evidence>
<comment type="caution">
    <text evidence="15">The sequence shown here is derived from an EMBL/GenBank/DDBJ whole genome shotgun (WGS) entry which is preliminary data.</text>
</comment>
<name>A0A3P1VGK3_9STRE</name>
<evidence type="ECO:0000256" key="2">
    <source>
        <dbReference type="ARBA" id="ARBA00005528"/>
    </source>
</evidence>
<dbReference type="EC" id="2.1.1.193" evidence="3 12"/>
<dbReference type="PANTHER" id="PTHR30027:SF3">
    <property type="entry name" value="16S RRNA (URACIL(1498)-N(3))-METHYLTRANSFERASE"/>
    <property type="match status" value="1"/>
</dbReference>
<gene>
    <name evidence="15" type="ORF">EII38_04635</name>
</gene>
<dbReference type="GO" id="GO:0005737">
    <property type="term" value="C:cytoplasm"/>
    <property type="evidence" value="ECO:0007669"/>
    <property type="project" value="UniProtKB-SubCell"/>
</dbReference>
<keyword evidence="8 12" id="KW-0808">Transferase</keyword>
<dbReference type="Pfam" id="PF20260">
    <property type="entry name" value="PUA_4"/>
    <property type="match status" value="1"/>
</dbReference>
<comment type="function">
    <text evidence="10 12">Specifically methylates the N3 position of the uracil ring of uridine 1498 (m3U1498) in 16S rRNA. Acts on the fully assembled 30S ribosomal subunit.</text>
</comment>